<feature type="region of interest" description="Disordered" evidence="4">
    <location>
        <begin position="1"/>
        <end position="23"/>
    </location>
</feature>
<feature type="domain" description="HTH lacI-type" evidence="5">
    <location>
        <begin position="31"/>
        <end position="85"/>
    </location>
</feature>
<evidence type="ECO:0000256" key="1">
    <source>
        <dbReference type="ARBA" id="ARBA00023015"/>
    </source>
</evidence>
<evidence type="ECO:0000313" key="7">
    <source>
        <dbReference type="Proteomes" id="UP000275401"/>
    </source>
</evidence>
<dbReference type="PROSITE" id="PS50932">
    <property type="entry name" value="HTH_LACI_2"/>
    <property type="match status" value="1"/>
</dbReference>
<dbReference type="CDD" id="cd06267">
    <property type="entry name" value="PBP1_LacI_sugar_binding-like"/>
    <property type="match status" value="1"/>
</dbReference>
<dbReference type="SUPFAM" id="SSF53822">
    <property type="entry name" value="Periplasmic binding protein-like I"/>
    <property type="match status" value="1"/>
</dbReference>
<evidence type="ECO:0000256" key="4">
    <source>
        <dbReference type="SAM" id="MobiDB-lite"/>
    </source>
</evidence>
<dbReference type="EMBL" id="RIBZ01000797">
    <property type="protein sequence ID" value="RNF90147.1"/>
    <property type="molecule type" value="Genomic_DNA"/>
</dbReference>
<dbReference type="PANTHER" id="PTHR30146">
    <property type="entry name" value="LACI-RELATED TRANSCRIPTIONAL REPRESSOR"/>
    <property type="match status" value="1"/>
</dbReference>
<gene>
    <name evidence="6" type="ORF">EEJ42_40810</name>
</gene>
<reference evidence="6 7" key="1">
    <citation type="submission" date="2018-11" db="EMBL/GenBank/DDBJ databases">
        <title>The Potential of Streptomyces as Biocontrol Agents against the Tomato grey mould, Botrytis cinerea (Gray mold) Frontiers in Microbiology.</title>
        <authorList>
            <person name="Li D."/>
        </authorList>
    </citation>
    <scope>NUCLEOTIDE SEQUENCE [LARGE SCALE GENOMIC DNA]</scope>
    <source>
        <strain evidence="6 7">NEAU-LD23</strain>
    </source>
</reference>
<dbReference type="GO" id="GO:0003700">
    <property type="term" value="F:DNA-binding transcription factor activity"/>
    <property type="evidence" value="ECO:0007669"/>
    <property type="project" value="TreeGrafter"/>
</dbReference>
<evidence type="ECO:0000256" key="2">
    <source>
        <dbReference type="ARBA" id="ARBA00023125"/>
    </source>
</evidence>
<dbReference type="GO" id="GO:0000976">
    <property type="term" value="F:transcription cis-regulatory region binding"/>
    <property type="evidence" value="ECO:0007669"/>
    <property type="project" value="TreeGrafter"/>
</dbReference>
<evidence type="ECO:0000259" key="5">
    <source>
        <dbReference type="PROSITE" id="PS50932"/>
    </source>
</evidence>
<dbReference type="InterPro" id="IPR000843">
    <property type="entry name" value="HTH_LacI"/>
</dbReference>
<keyword evidence="1" id="KW-0805">Transcription regulation</keyword>
<accession>A0A3M8T9A0</accession>
<proteinExistence type="predicted"/>
<keyword evidence="7" id="KW-1185">Reference proteome</keyword>
<dbReference type="Gene3D" id="1.10.260.40">
    <property type="entry name" value="lambda repressor-like DNA-binding domains"/>
    <property type="match status" value="1"/>
</dbReference>
<sequence length="357" mass="38288">MAVKPLGDTRWSLREAPREGHTMPGRAEQRVTLRDVAKAAGVSTATVTRTLQNSPRVEPATRRRVMEQVQLLGYSPNPIARDLRYGRREAAVGLVTAGFTNLFQAGVASGAERELRHAGLQLIIGSTDDTPAREPELARAMIDRRVSALLMMPDGDHRDFLSPEHTHGTPVVLVGRPAADLAADVVMTDDDHAVQQATQHLIGLGHHRIAALTGRLDSFRAAQRLGGYRSALAASGIREEPPLVIGDLTTPQQARDAVVRLLELPSPPTAVLALNLGISTGVLIERLAGRHAFAFIGLDETDVSKGLGVSAVVRDPQEVGRQAARLALDRIATPDRPPRTVTVASTFVRRGTGEVGP</sequence>
<dbReference type="Gene3D" id="3.40.50.2300">
    <property type="match status" value="2"/>
</dbReference>
<keyword evidence="3" id="KW-0804">Transcription</keyword>
<dbReference type="InterPro" id="IPR028082">
    <property type="entry name" value="Peripla_BP_I"/>
</dbReference>
<protein>
    <submittedName>
        <fullName evidence="6">LacI family transcriptional regulator</fullName>
    </submittedName>
</protein>
<dbReference type="Proteomes" id="UP000275401">
    <property type="component" value="Unassembled WGS sequence"/>
</dbReference>
<organism evidence="6 7">
    <name type="scientific">Streptomyces botrytidirepellens</name>
    <dbReference type="NCBI Taxonomy" id="2486417"/>
    <lineage>
        <taxon>Bacteria</taxon>
        <taxon>Bacillati</taxon>
        <taxon>Actinomycetota</taxon>
        <taxon>Actinomycetes</taxon>
        <taxon>Kitasatosporales</taxon>
        <taxon>Streptomycetaceae</taxon>
        <taxon>Streptomyces</taxon>
    </lineage>
</organism>
<dbReference type="InterPro" id="IPR001761">
    <property type="entry name" value="Peripla_BP/Lac1_sug-bd_dom"/>
</dbReference>
<dbReference type="InterPro" id="IPR010982">
    <property type="entry name" value="Lambda_DNA-bd_dom_sf"/>
</dbReference>
<dbReference type="PANTHER" id="PTHR30146:SF109">
    <property type="entry name" value="HTH-TYPE TRANSCRIPTIONAL REGULATOR GALS"/>
    <property type="match status" value="1"/>
</dbReference>
<dbReference type="CDD" id="cd01392">
    <property type="entry name" value="HTH_LacI"/>
    <property type="match status" value="1"/>
</dbReference>
<dbReference type="AlphaFoldDB" id="A0A3M8T9A0"/>
<keyword evidence="2" id="KW-0238">DNA-binding</keyword>
<evidence type="ECO:0000256" key="3">
    <source>
        <dbReference type="ARBA" id="ARBA00023163"/>
    </source>
</evidence>
<name>A0A3M8T9A0_9ACTN</name>
<comment type="caution">
    <text evidence="6">The sequence shown here is derived from an EMBL/GenBank/DDBJ whole genome shotgun (WGS) entry which is preliminary data.</text>
</comment>
<dbReference type="Pfam" id="PF00356">
    <property type="entry name" value="LacI"/>
    <property type="match status" value="1"/>
</dbReference>
<evidence type="ECO:0000313" key="6">
    <source>
        <dbReference type="EMBL" id="RNF90147.1"/>
    </source>
</evidence>
<dbReference type="Pfam" id="PF00532">
    <property type="entry name" value="Peripla_BP_1"/>
    <property type="match status" value="1"/>
</dbReference>
<dbReference type="SMART" id="SM00354">
    <property type="entry name" value="HTH_LACI"/>
    <property type="match status" value="1"/>
</dbReference>
<dbReference type="SUPFAM" id="SSF47413">
    <property type="entry name" value="lambda repressor-like DNA-binding domains"/>
    <property type="match status" value="1"/>
</dbReference>
<feature type="compositionally biased region" description="Basic and acidic residues" evidence="4">
    <location>
        <begin position="11"/>
        <end position="23"/>
    </location>
</feature>